<proteinExistence type="predicted"/>
<protein>
    <submittedName>
        <fullName evidence="2">Heterokaryon incompatibility protein-domain-containing protein</fullName>
    </submittedName>
</protein>
<reference evidence="2 3" key="1">
    <citation type="submission" date="2023-01" db="EMBL/GenBank/DDBJ databases">
        <title>Analysis of 21 Apiospora genomes using comparative genomics revels a genus with tremendous synthesis potential of carbohydrate active enzymes and secondary metabolites.</title>
        <authorList>
            <person name="Sorensen T."/>
        </authorList>
    </citation>
    <scope>NUCLEOTIDE SEQUENCE [LARGE SCALE GENOMIC DNA]</scope>
    <source>
        <strain evidence="2 3">CBS 83171</strain>
    </source>
</reference>
<accession>A0ABR1UPY5</accession>
<dbReference type="InterPro" id="IPR010730">
    <property type="entry name" value="HET"/>
</dbReference>
<dbReference type="InterPro" id="IPR052895">
    <property type="entry name" value="HetReg/Transcr_Mod"/>
</dbReference>
<dbReference type="PANTHER" id="PTHR24148">
    <property type="entry name" value="ANKYRIN REPEAT DOMAIN-CONTAINING PROTEIN 39 HOMOLOG-RELATED"/>
    <property type="match status" value="1"/>
</dbReference>
<dbReference type="Pfam" id="PF06985">
    <property type="entry name" value="HET"/>
    <property type="match status" value="1"/>
</dbReference>
<organism evidence="2 3">
    <name type="scientific">Apiospora saccharicola</name>
    <dbReference type="NCBI Taxonomy" id="335842"/>
    <lineage>
        <taxon>Eukaryota</taxon>
        <taxon>Fungi</taxon>
        <taxon>Dikarya</taxon>
        <taxon>Ascomycota</taxon>
        <taxon>Pezizomycotina</taxon>
        <taxon>Sordariomycetes</taxon>
        <taxon>Xylariomycetidae</taxon>
        <taxon>Amphisphaeriales</taxon>
        <taxon>Apiosporaceae</taxon>
        <taxon>Apiospora</taxon>
    </lineage>
</organism>
<dbReference type="EMBL" id="JAQQWM010000006">
    <property type="protein sequence ID" value="KAK8060971.1"/>
    <property type="molecule type" value="Genomic_DNA"/>
</dbReference>
<dbReference type="Proteomes" id="UP001446871">
    <property type="component" value="Unassembled WGS sequence"/>
</dbReference>
<keyword evidence="3" id="KW-1185">Reference proteome</keyword>
<gene>
    <name evidence="2" type="ORF">PG996_010901</name>
</gene>
<evidence type="ECO:0000259" key="1">
    <source>
        <dbReference type="Pfam" id="PF06985"/>
    </source>
</evidence>
<feature type="domain" description="Heterokaryon incompatibility" evidence="1">
    <location>
        <begin position="47"/>
        <end position="201"/>
    </location>
</feature>
<name>A0ABR1UPY5_9PEZI</name>
<dbReference type="PANTHER" id="PTHR24148:SF64">
    <property type="entry name" value="HETEROKARYON INCOMPATIBILITY DOMAIN-CONTAINING PROTEIN"/>
    <property type="match status" value="1"/>
</dbReference>
<evidence type="ECO:0000313" key="3">
    <source>
        <dbReference type="Proteomes" id="UP001446871"/>
    </source>
</evidence>
<evidence type="ECO:0000313" key="2">
    <source>
        <dbReference type="EMBL" id="KAK8060971.1"/>
    </source>
</evidence>
<sequence length="625" mass="70255">MQHRYAPLPEGFIRLLELHPGKTGDVISFELHDVDLLGDPHIPSFDASSYEWGSKVGTVPVQCNQDRLLITPNCKAAVERLRYEKEPRILWIDAICINQEDKKECSSQVAMMNSIFRAAKVVLMWLGKEEEDSEAAFSSIPILARAYEQADRSSFGASVASFRAGAILEAVNTIPDQEQVANGWASLARRTYFQRAWIFQEVILAGSRGLVLCGDLSSPWDPFEAALQGYMAWQGDRVGSTGRMMENDDDFREAGKLSFPEALAAMTRLGCSDARDKVFATLGLVEQDYIAADYASSLEEVMVKANVLILHTTKTLWHWQFTRSQDGPTSLHGLPSWAVDFTQPARSFAPPWEESVEFSDFIPNRNRHRASLTGSFYVDGSIVDRVMCTAAITIDKETFDIAKPIIQAMSRSLRGVYDLYSSAGKIHNKGEKKKMGRRCPTRRKTNGEALLAAILKPYDGDESTREEDADVEAFLAWKLSRWEDDGIISAVEHDHISKQPTPTHLRSRVAAWDARSRNAPKTFDLDVCRRMERRHCFGRHLVYTEKGSLGISHDAEVGEGMAVVVLGAALDLTVLQKRKPQKEESDAECYYERVGSVFLYGWDKQRITTLEDIDENAEVVRLQIR</sequence>
<comment type="caution">
    <text evidence="2">The sequence shown here is derived from an EMBL/GenBank/DDBJ whole genome shotgun (WGS) entry which is preliminary data.</text>
</comment>